<protein>
    <submittedName>
        <fullName evidence="1">Restriction endonuclease subunit S</fullName>
        <ecNumber evidence="1">3.1.21.-</ecNumber>
    </submittedName>
</protein>
<dbReference type="EMBL" id="CP127526">
    <property type="protein sequence ID" value="XRI73319.1"/>
    <property type="molecule type" value="Genomic_DNA"/>
</dbReference>
<accession>A0ACD5HEX3</accession>
<name>A0ACD5HEX3_9PROT</name>
<keyword evidence="1" id="KW-0378">Hydrolase</keyword>
<evidence type="ECO:0000313" key="1">
    <source>
        <dbReference type="EMBL" id="XRI73319.1"/>
    </source>
</evidence>
<gene>
    <name evidence="1" type="ORF">HHS34_012885</name>
</gene>
<dbReference type="EC" id="3.1.21.-" evidence="1"/>
<proteinExistence type="predicted"/>
<evidence type="ECO:0000313" key="2">
    <source>
        <dbReference type="Proteomes" id="UP001195965"/>
    </source>
</evidence>
<keyword evidence="1" id="KW-0540">Nuclease</keyword>
<keyword evidence="2" id="KW-1185">Reference proteome</keyword>
<organism evidence="1 2">
    <name type="scientific">Acidithiobacillus montserratensis</name>
    <dbReference type="NCBI Taxonomy" id="2729135"/>
    <lineage>
        <taxon>Bacteria</taxon>
        <taxon>Pseudomonadati</taxon>
        <taxon>Pseudomonadota</taxon>
        <taxon>Acidithiobacillia</taxon>
        <taxon>Acidithiobacillales</taxon>
        <taxon>Acidithiobacillaceae</taxon>
        <taxon>Acidithiobacillus</taxon>
    </lineage>
</organism>
<reference evidence="1 2" key="1">
    <citation type="journal article" date="2021" name="ISME J.">
        <title>Genomic evolution of the class Acidithiobacillia: deep-branching Proteobacteria living in extreme acidic conditions.</title>
        <authorList>
            <person name="Moya-Beltran A."/>
            <person name="Beard S."/>
            <person name="Rojas-Villalobos C."/>
            <person name="Issotta F."/>
            <person name="Gallardo Y."/>
            <person name="Ulloa R."/>
            <person name="Giaveno A."/>
            <person name="Degli Esposti M."/>
            <person name="Johnson D.B."/>
            <person name="Quatrini R."/>
        </authorList>
    </citation>
    <scope>NUCLEOTIDE SEQUENCE [LARGE SCALE GENOMIC DNA]</scope>
    <source>
        <strain evidence="1 2">GG1-14</strain>
    </source>
</reference>
<keyword evidence="1" id="KW-0255">Endonuclease</keyword>
<sequence length="438" mass="48625">MSSKTKNTATKEEAKPALVPKLRFPEFRGAEGWELLPLSRLATRTKQKNRDEKISRVLTNSAEFGVMDQRDFFEKDIATQGNLESYFVVELGSYVYNPRISATAPVGPISKNKIGTGVMSPLYTVFKFEDDGYDYYEHYFKTTGWHTYMRQASSMGARHDRMAISSDDFMAMPLPVPSPDEQQKIAECLSSVDELIAAQARKVDVLKTHKKGLMQQLFPTEGETQPRLRFPEFRNAGEWGDGELGAKASKIGSGITPTGGDKNYKPAGRPFVRSQNVGWGILLLDDVAYIDEETHATFKSTEIKVSDVLLNITGASIGRSAVADERVAEGNVNQHVCIIRTKPNELSPFYLNQLLISKRGQKQIESFQAGGNRQGLNFAQIRSFSVPLPPTLNEQHRIASCLSSLDTLITAETQKLDALKTHKKGLMQQLFPAPAAVA</sequence>
<dbReference type="Proteomes" id="UP001195965">
    <property type="component" value="Chromosome"/>
</dbReference>